<feature type="signal peptide" evidence="2">
    <location>
        <begin position="1"/>
        <end position="29"/>
    </location>
</feature>
<accession>A0ABW5NIV1</accession>
<dbReference type="Pfam" id="PF13715">
    <property type="entry name" value="CarbopepD_reg_2"/>
    <property type="match status" value="1"/>
</dbReference>
<proteinExistence type="inferred from homology"/>
<dbReference type="RefSeq" id="WP_380869090.1">
    <property type="nucleotide sequence ID" value="NZ_JBHUMA010000006.1"/>
</dbReference>
<evidence type="ECO:0000256" key="2">
    <source>
        <dbReference type="SAM" id="SignalP"/>
    </source>
</evidence>
<comment type="subcellular location">
    <subcellularLocation>
        <location evidence="1">Cell outer membrane</location>
        <topology evidence="1">Multi-pass membrane protein</topology>
    </subcellularLocation>
</comment>
<dbReference type="InterPro" id="IPR037066">
    <property type="entry name" value="Plug_dom_sf"/>
</dbReference>
<dbReference type="SUPFAM" id="SSF49464">
    <property type="entry name" value="Carboxypeptidase regulatory domain-like"/>
    <property type="match status" value="1"/>
</dbReference>
<name>A0ABW5NIV1_9SPHI</name>
<keyword evidence="1" id="KW-0472">Membrane</keyword>
<dbReference type="NCBIfam" id="TIGR04056">
    <property type="entry name" value="OMP_RagA_SusC"/>
    <property type="match status" value="1"/>
</dbReference>
<dbReference type="EMBL" id="JBHUMA010000006">
    <property type="protein sequence ID" value="MFD2598962.1"/>
    <property type="molecule type" value="Genomic_DNA"/>
</dbReference>
<gene>
    <name evidence="4" type="ORF">ACFSQ3_08355</name>
</gene>
<dbReference type="InterPro" id="IPR023996">
    <property type="entry name" value="TonB-dep_OMP_SusC/RagA"/>
</dbReference>
<dbReference type="NCBIfam" id="TIGR04057">
    <property type="entry name" value="SusC_RagA_signa"/>
    <property type="match status" value="1"/>
</dbReference>
<sequence>MKVILKRCAAMSVYAFTVLVLCLPNILLAQTTIQGTVTNSLNQPLANVSVVVKGITPQIATSTNEQGFYRISVPASAVLQFTFIGYQPVEEAVNGKTNINVKLEAGDQSVEEVVVVAYGTQRKKTLTGAISGVKGTEMRQTRNENPQNMLTGRIAGVRVWQQSAEPGSYRANFDIRGMGAPLVIIDGVPRSIQDFQRLNPADIEDVSVLKDASASIYGVRAANGVMLVTTRKGKEGAIAVNYNGSYTFQRPSNMPFLATAFEAMTLYNERSMNNINGGNHVYTEKDFEDFRTGARRSSDWTSLIFSEVSPQTAHDLSISGGSAKTQYYFGGGYNFQEGFFRSGDLNYHKFNIRTNLTTEITKGLKLELNLAGMSDVQNNPYASSVDIIRNYWAQGMLVPAFADPEGTLINYEGIGLEQNTVPMIYSDISGYRKYKQKTFQSSAALNYDFGTLSESLKGLTARGLISYDYRTDNNAIFRKEYYQYAFDPINNRYNQKLFDLSSPSRMRREFFEKQQILSQFTLNFDRTFGNGHSLNTLVGWETQKNDGDNFYGMKNLAFNSDILFLGVEEGQMTGMNGGLGDYYNEAKQAALGRVNYGFKDRYIAEFQFRYDASSRFFKDNRWGFFPSGSAAWRISEEPFFKSIDALKFVDQLKVRASYGLLGDDIGNNWNFDWVSGYNYPATSGNAENGYYNQYAPGYLFGDQYITGVTRRGIPNQFLTWFEATALNVGVDFDAWNGKFGFTLDYFDRRRHGLFNRRLGDFPTVIGMEAPLENANSDQHFGLELELRHRNQIGDFGYSLRGIATITRNKYLVGVQNGPYANSYRKWRDDNLNQRYQGQQFGYLSDGRFMDWNDIRNYPIYTERDQLPGDYKYVDWNGDGEISGLDEHPFAFDQTPWMNFSLNMQANYKNFDLAMLFQGSALGSMEYKEPLYAIWGSNGGGTLTQYLDRWRPVDPNADPYDPATEWIPGYYAYTGRYPRGNSEFNRVSTSYLRLKSLELGYTLPAFAKNPNMRLRVFANTYNVFTITAVKFVDPEHPDSDLGRMYPLNKTYTVGASLNF</sequence>
<dbReference type="InterPro" id="IPR008969">
    <property type="entry name" value="CarboxyPept-like_regulatory"/>
</dbReference>
<dbReference type="InterPro" id="IPR023997">
    <property type="entry name" value="TonB-dep_OMP_SusC/RagA_CS"/>
</dbReference>
<keyword evidence="1" id="KW-1134">Transmembrane beta strand</keyword>
<dbReference type="Gene3D" id="2.60.40.1120">
    <property type="entry name" value="Carboxypeptidase-like, regulatory domain"/>
    <property type="match status" value="1"/>
</dbReference>
<evidence type="ECO:0000313" key="5">
    <source>
        <dbReference type="Proteomes" id="UP001597393"/>
    </source>
</evidence>
<evidence type="ECO:0000259" key="3">
    <source>
        <dbReference type="Pfam" id="PF07715"/>
    </source>
</evidence>
<evidence type="ECO:0000313" key="4">
    <source>
        <dbReference type="EMBL" id="MFD2598962.1"/>
    </source>
</evidence>
<evidence type="ECO:0000256" key="1">
    <source>
        <dbReference type="PROSITE-ProRule" id="PRU01360"/>
    </source>
</evidence>
<reference evidence="5" key="1">
    <citation type="journal article" date="2019" name="Int. J. Syst. Evol. Microbiol.">
        <title>The Global Catalogue of Microorganisms (GCM) 10K type strain sequencing project: providing services to taxonomists for standard genome sequencing and annotation.</title>
        <authorList>
            <consortium name="The Broad Institute Genomics Platform"/>
            <consortium name="The Broad Institute Genome Sequencing Center for Infectious Disease"/>
            <person name="Wu L."/>
            <person name="Ma J."/>
        </authorList>
    </citation>
    <scope>NUCLEOTIDE SEQUENCE [LARGE SCALE GENOMIC DNA]</scope>
    <source>
        <strain evidence="5">KCTC 42248</strain>
    </source>
</reference>
<organism evidence="4 5">
    <name type="scientific">Sphingobacterium corticis</name>
    <dbReference type="NCBI Taxonomy" id="1812823"/>
    <lineage>
        <taxon>Bacteria</taxon>
        <taxon>Pseudomonadati</taxon>
        <taxon>Bacteroidota</taxon>
        <taxon>Sphingobacteriia</taxon>
        <taxon>Sphingobacteriales</taxon>
        <taxon>Sphingobacteriaceae</taxon>
        <taxon>Sphingobacterium</taxon>
    </lineage>
</organism>
<dbReference type="Pfam" id="PF07715">
    <property type="entry name" value="Plug"/>
    <property type="match status" value="1"/>
</dbReference>
<feature type="domain" description="TonB-dependent receptor plug" evidence="3">
    <location>
        <begin position="123"/>
        <end position="225"/>
    </location>
</feature>
<keyword evidence="1" id="KW-0813">Transport</keyword>
<protein>
    <submittedName>
        <fullName evidence="4">SusC/RagA family TonB-linked outer membrane protein</fullName>
    </submittedName>
</protein>
<dbReference type="PROSITE" id="PS52016">
    <property type="entry name" value="TONB_DEPENDENT_REC_3"/>
    <property type="match status" value="1"/>
</dbReference>
<keyword evidence="1" id="KW-0998">Cell outer membrane</keyword>
<keyword evidence="2" id="KW-0732">Signal</keyword>
<dbReference type="Proteomes" id="UP001597393">
    <property type="component" value="Unassembled WGS sequence"/>
</dbReference>
<keyword evidence="5" id="KW-1185">Reference proteome</keyword>
<dbReference type="InterPro" id="IPR012910">
    <property type="entry name" value="Plug_dom"/>
</dbReference>
<feature type="chain" id="PRO_5046244305" evidence="2">
    <location>
        <begin position="30"/>
        <end position="1058"/>
    </location>
</feature>
<dbReference type="InterPro" id="IPR039426">
    <property type="entry name" value="TonB-dep_rcpt-like"/>
</dbReference>
<keyword evidence="1" id="KW-0812">Transmembrane</keyword>
<dbReference type="SUPFAM" id="SSF56935">
    <property type="entry name" value="Porins"/>
    <property type="match status" value="1"/>
</dbReference>
<comment type="similarity">
    <text evidence="1">Belongs to the TonB-dependent receptor family.</text>
</comment>
<comment type="caution">
    <text evidence="4">The sequence shown here is derived from an EMBL/GenBank/DDBJ whole genome shotgun (WGS) entry which is preliminary data.</text>
</comment>
<dbReference type="Gene3D" id="2.170.130.10">
    <property type="entry name" value="TonB-dependent receptor, plug domain"/>
    <property type="match status" value="1"/>
</dbReference>